<accession>G9QJT4</accession>
<evidence type="ECO:0000313" key="2">
    <source>
        <dbReference type="Proteomes" id="UP000011747"/>
    </source>
</evidence>
<comment type="caution">
    <text evidence="1">The sequence shown here is derived from an EMBL/GenBank/DDBJ whole genome shotgun (WGS) entry which is preliminary data.</text>
</comment>
<organism evidence="1 2">
    <name type="scientific">Bacillus smithii 7_3_47FAA</name>
    <dbReference type="NCBI Taxonomy" id="665952"/>
    <lineage>
        <taxon>Bacteria</taxon>
        <taxon>Bacillati</taxon>
        <taxon>Bacillota</taxon>
        <taxon>Bacilli</taxon>
        <taxon>Bacillales</taxon>
        <taxon>Bacillaceae</taxon>
        <taxon>Bacillus</taxon>
    </lineage>
</organism>
<dbReference type="HOGENOM" id="CLU_2950737_0_0_9"/>
<evidence type="ECO:0000313" key="1">
    <source>
        <dbReference type="EMBL" id="EHL78614.1"/>
    </source>
</evidence>
<name>G9QJT4_9BACI</name>
<proteinExistence type="predicted"/>
<dbReference type="PATRIC" id="fig|665952.3.peg.1258"/>
<protein>
    <submittedName>
        <fullName evidence="1">Uncharacterized protein</fullName>
    </submittedName>
</protein>
<sequence length="59" mass="6851">MGLLSLIMMCGSILILTSIAVKVGENNGYREEKNEKDPFSYLFRVYEKEKTMIEKNIFD</sequence>
<dbReference type="RefSeq" id="WP_003353561.1">
    <property type="nucleotide sequence ID" value="NZ_JH414747.1"/>
</dbReference>
<reference evidence="1 2" key="1">
    <citation type="submission" date="2011-09" db="EMBL/GenBank/DDBJ databases">
        <title>The Genome Sequence of Bacillus smithii 7_3_47FAA.</title>
        <authorList>
            <consortium name="The Broad Institute Genome Sequencing Platform"/>
            <person name="Earl A."/>
            <person name="Ward D."/>
            <person name="Feldgarden M."/>
            <person name="Gevers D."/>
            <person name="Daigneault M."/>
            <person name="Strauss J."/>
            <person name="Allen-Vercoe E."/>
            <person name="Young S.K."/>
            <person name="Zeng Q."/>
            <person name="Gargeya S."/>
            <person name="Fitzgerald M."/>
            <person name="Haas B."/>
            <person name="Abouelleil A."/>
            <person name="Alvarado L."/>
            <person name="Arachchi H.M."/>
            <person name="Berlin A."/>
            <person name="Brown A."/>
            <person name="Chapman S.B."/>
            <person name="Chen Z."/>
            <person name="Dunbar C."/>
            <person name="Freedman E."/>
            <person name="Gearin G."/>
            <person name="Goldberg J."/>
            <person name="Griggs A."/>
            <person name="Gujja S."/>
            <person name="Heiman D."/>
            <person name="Howarth C."/>
            <person name="Larson L."/>
            <person name="Lui A."/>
            <person name="MacDonald P.J.P."/>
            <person name="Montmayeur A."/>
            <person name="Murphy C."/>
            <person name="Neiman D."/>
            <person name="Pearson M."/>
            <person name="Priest M."/>
            <person name="Roberts A."/>
            <person name="Saif S."/>
            <person name="Shea T."/>
            <person name="Shenoy N."/>
            <person name="Sisk P."/>
            <person name="Stolte C."/>
            <person name="Sykes S."/>
            <person name="Wortman J."/>
            <person name="Nusbaum C."/>
            <person name="Birren B."/>
        </authorList>
    </citation>
    <scope>NUCLEOTIDE SEQUENCE [LARGE SCALE GENOMIC DNA]</scope>
    <source>
        <strain evidence="1 2">7_3_47FAA</strain>
    </source>
</reference>
<dbReference type="Proteomes" id="UP000011747">
    <property type="component" value="Unassembled WGS sequence"/>
</dbReference>
<dbReference type="AlphaFoldDB" id="G9QJT4"/>
<keyword evidence="2" id="KW-1185">Reference proteome</keyword>
<dbReference type="EMBL" id="ACWF01000063">
    <property type="protein sequence ID" value="EHL78614.1"/>
    <property type="molecule type" value="Genomic_DNA"/>
</dbReference>
<gene>
    <name evidence="1" type="ORF">HMPREF1015_01967</name>
</gene>